<gene>
    <name evidence="10" type="ORF">E4099_20755</name>
</gene>
<keyword evidence="1" id="KW-0596">Phosphopantetheine</keyword>
<dbReference type="Gene3D" id="3.30.70.3290">
    <property type="match status" value="1"/>
</dbReference>
<dbReference type="OrthoDB" id="9778690at2"/>
<evidence type="ECO:0000256" key="3">
    <source>
        <dbReference type="ARBA" id="ARBA00022679"/>
    </source>
</evidence>
<dbReference type="InterPro" id="IPR014031">
    <property type="entry name" value="Ketoacyl_synth_C"/>
</dbReference>
<dbReference type="InterPro" id="IPR032821">
    <property type="entry name" value="PKS_assoc"/>
</dbReference>
<dbReference type="SUPFAM" id="SSF52151">
    <property type="entry name" value="FabD/lysophospholipase-like"/>
    <property type="match status" value="1"/>
</dbReference>
<dbReference type="PROSITE" id="PS00606">
    <property type="entry name" value="KS3_1"/>
    <property type="match status" value="1"/>
</dbReference>
<comment type="caution">
    <text evidence="10">The sequence shown here is derived from an EMBL/GenBank/DDBJ whole genome shotgun (WGS) entry which is preliminary data.</text>
</comment>
<dbReference type="FunFam" id="3.40.366.10:FF:000002">
    <property type="entry name" value="Probable polyketide synthase 2"/>
    <property type="match status" value="1"/>
</dbReference>
<keyword evidence="11" id="KW-1185">Reference proteome</keyword>
<dbReference type="InterPro" id="IPR014043">
    <property type="entry name" value="Acyl_transferase_dom"/>
</dbReference>
<dbReference type="GO" id="GO:0006633">
    <property type="term" value="P:fatty acid biosynthetic process"/>
    <property type="evidence" value="ECO:0007669"/>
    <property type="project" value="InterPro"/>
</dbReference>
<dbReference type="RefSeq" id="WP_135340599.1">
    <property type="nucleotide sequence ID" value="NZ_SRID01000213.1"/>
</dbReference>
<dbReference type="InterPro" id="IPR009081">
    <property type="entry name" value="PP-bd_ACP"/>
</dbReference>
<dbReference type="PROSITE" id="PS00012">
    <property type="entry name" value="PHOSPHOPANTETHEINE"/>
    <property type="match status" value="1"/>
</dbReference>
<feature type="region of interest" description="Disordered" evidence="7">
    <location>
        <begin position="890"/>
        <end position="933"/>
    </location>
</feature>
<reference evidence="10 11" key="1">
    <citation type="submission" date="2019-03" db="EMBL/GenBank/DDBJ databases">
        <authorList>
            <person name="Gonzalez-Pimentel J.L."/>
        </authorList>
    </citation>
    <scope>NUCLEOTIDE SEQUENCE [LARGE SCALE GENOMIC DNA]</scope>
    <source>
        <strain evidence="10 11">JCM 31289</strain>
    </source>
</reference>
<dbReference type="Proteomes" id="UP000297948">
    <property type="component" value="Unassembled WGS sequence"/>
</dbReference>
<feature type="compositionally biased region" description="Pro residues" evidence="7">
    <location>
        <begin position="904"/>
        <end position="922"/>
    </location>
</feature>
<dbReference type="Pfam" id="PF00109">
    <property type="entry name" value="ketoacyl-synt"/>
    <property type="match status" value="2"/>
</dbReference>
<dbReference type="InterPro" id="IPR016036">
    <property type="entry name" value="Malonyl_transacylase_ACP-bd"/>
</dbReference>
<evidence type="ECO:0000256" key="5">
    <source>
        <dbReference type="ARBA" id="ARBA00023268"/>
    </source>
</evidence>
<dbReference type="GO" id="GO:0033068">
    <property type="term" value="P:macrolide biosynthetic process"/>
    <property type="evidence" value="ECO:0007669"/>
    <property type="project" value="UniProtKB-ARBA"/>
</dbReference>
<dbReference type="PROSITE" id="PS50075">
    <property type="entry name" value="CARRIER"/>
    <property type="match status" value="1"/>
</dbReference>
<accession>A0A4Z0GWD7</accession>
<feature type="domain" description="Carrier" evidence="8">
    <location>
        <begin position="930"/>
        <end position="1005"/>
    </location>
</feature>
<evidence type="ECO:0000313" key="10">
    <source>
        <dbReference type="EMBL" id="TGB02055.1"/>
    </source>
</evidence>
<dbReference type="InterPro" id="IPR036736">
    <property type="entry name" value="ACP-like_sf"/>
</dbReference>
<dbReference type="Pfam" id="PF16197">
    <property type="entry name" value="KAsynt_C_assoc"/>
    <property type="match status" value="1"/>
</dbReference>
<dbReference type="Gene3D" id="3.40.47.10">
    <property type="match status" value="2"/>
</dbReference>
<dbReference type="SUPFAM" id="SSF55048">
    <property type="entry name" value="Probable ACP-binding domain of malonyl-CoA ACP transacylase"/>
    <property type="match status" value="1"/>
</dbReference>
<protein>
    <submittedName>
        <fullName evidence="10">Acyltransferase domain-containing protein</fullName>
    </submittedName>
</protein>
<dbReference type="InterPro" id="IPR001227">
    <property type="entry name" value="Ac_transferase_dom_sf"/>
</dbReference>
<evidence type="ECO:0000256" key="4">
    <source>
        <dbReference type="ARBA" id="ARBA00023194"/>
    </source>
</evidence>
<evidence type="ECO:0000259" key="8">
    <source>
        <dbReference type="PROSITE" id="PS50075"/>
    </source>
</evidence>
<dbReference type="PROSITE" id="PS51257">
    <property type="entry name" value="PROKAR_LIPOPROTEIN"/>
    <property type="match status" value="1"/>
</dbReference>
<evidence type="ECO:0000313" key="11">
    <source>
        <dbReference type="Proteomes" id="UP000297948"/>
    </source>
</evidence>
<dbReference type="Pfam" id="PF00698">
    <property type="entry name" value="Acyl_transf_1"/>
    <property type="match status" value="1"/>
</dbReference>
<dbReference type="Pfam" id="PF00550">
    <property type="entry name" value="PP-binding"/>
    <property type="match status" value="1"/>
</dbReference>
<dbReference type="GO" id="GO:0004312">
    <property type="term" value="F:fatty acid synthase activity"/>
    <property type="evidence" value="ECO:0007669"/>
    <property type="project" value="TreeGrafter"/>
</dbReference>
<dbReference type="InterPro" id="IPR020841">
    <property type="entry name" value="PKS_Beta-ketoAc_synthase_dom"/>
</dbReference>
<dbReference type="FunFam" id="3.40.47.10:FF:000019">
    <property type="entry name" value="Polyketide synthase type I"/>
    <property type="match status" value="1"/>
</dbReference>
<keyword evidence="3 10" id="KW-0808">Transferase</keyword>
<feature type="domain" description="Ketosynthase family 3 (KS3)" evidence="9">
    <location>
        <begin position="12"/>
        <end position="428"/>
    </location>
</feature>
<dbReference type="SMART" id="SM00827">
    <property type="entry name" value="PKS_AT"/>
    <property type="match status" value="1"/>
</dbReference>
<name>A0A4Z0GWD7_9ACTN</name>
<dbReference type="Gene3D" id="3.40.366.10">
    <property type="entry name" value="Malonyl-Coenzyme A Acyl Carrier Protein, domain 2"/>
    <property type="match status" value="1"/>
</dbReference>
<dbReference type="Gene3D" id="1.10.1200.10">
    <property type="entry name" value="ACP-like"/>
    <property type="match status" value="1"/>
</dbReference>
<dbReference type="PANTHER" id="PTHR43775">
    <property type="entry name" value="FATTY ACID SYNTHASE"/>
    <property type="match status" value="1"/>
</dbReference>
<dbReference type="GO" id="GO:0004315">
    <property type="term" value="F:3-oxoacyl-[acyl-carrier-protein] synthase activity"/>
    <property type="evidence" value="ECO:0007669"/>
    <property type="project" value="InterPro"/>
</dbReference>
<dbReference type="SUPFAM" id="SSF47336">
    <property type="entry name" value="ACP-like"/>
    <property type="match status" value="1"/>
</dbReference>
<evidence type="ECO:0000256" key="7">
    <source>
        <dbReference type="SAM" id="MobiDB-lite"/>
    </source>
</evidence>
<dbReference type="SMART" id="SM00825">
    <property type="entry name" value="PKS_KS"/>
    <property type="match status" value="2"/>
</dbReference>
<evidence type="ECO:0000256" key="1">
    <source>
        <dbReference type="ARBA" id="ARBA00022450"/>
    </source>
</evidence>
<dbReference type="SUPFAM" id="SSF53901">
    <property type="entry name" value="Thiolase-like"/>
    <property type="match status" value="2"/>
</dbReference>
<dbReference type="PANTHER" id="PTHR43775:SF51">
    <property type="entry name" value="INACTIVE PHENOLPHTHIOCEROL SYNTHESIS POLYKETIDE SYNTHASE TYPE I PKS1-RELATED"/>
    <property type="match status" value="1"/>
</dbReference>
<sequence>MAGTRPARSRPTAPIAIVGLACRLPQAPAPSAFWRLLCDGRSAIVPLPAGRWPADPQAPPRFAGLLDHVDLFDADFFGVPPREAVAMDPQQRLMLELAWEALEDAGIPPRTLSGSRTGVFASAMWDDYAALWHRRGPRAVTRHTMAGLHRGIIANRVSHRLGLRGPSLTVDAAQSSGLVAVHLACESLRRGEADLALAGAVNLILAEDSVRAAEAQFDGLSPDGRCYTFDARANGFVRGEGGGVLLLKPLDAALADGDPVYCVIRGGAVNNDGGTDGLTRPSAAAQREVLREAYLRAGVAPAEAQYVELHGTGTPVGDPVEAAALGAELGRDRPAGSPLRVGSAKTNVGHLEAAAGVVGLLKTALSIRHRRLPPSLNFATAHPRVPLTELGLRVQTELGAWPHPDRVLTAGVSSFGMGGTNCHLVLAEAPAPSAPSPAPAAAPSAAPPVIPWPVSGATPAALRAQAGALRERLRGRPDLDPVDIGHALATTRTAFRHRAVLLGKDADELLARLDALAQGAEPAGSVLGEASGGRVALLFSGQGSQRPGMGRELYAAYPVFAEALRDACAALDAHLDTPLLPVLFAAAPPAGRAAPLDRTEYTQPALFAVEVALYRLVESWGLRADHLMGHSVGAIAAAHAAGVLSLPDAAALVAARGRLMQSVAAPGAMAAWQATEEEAATALRGQGGLGIAAVNGPASVVVSGDREAVREATAAWRARGRKATVLAVSHAFHSPHMDAVLAELREVAAGLTFAAPRIPVISDLTGRPATEDQLRSPDYWADHARQPVRFMAGVRHLCEAGADLFLELGPDAALAGMARECFAGLPGEAARPTAVAVQRRNRPEAETFVSAMAHAQVRGAAVDWERAFAGHRPRRVDLPTYAFQRERYWPEESAEEPAQAPPAHQEPPAGPRPAPSSAPRPPAGSSTGPADPLATVRTHTALVLGHGSADRVDPNLTFRQLGFDSLAATELSERLSAATGLPLPATLAFDHPTPAAVAAQLRAADQRQPLGAGAPAVPRSGTRAEEPIAVVAASCRYPGGADTPEALWRLVYEGIDAVGPFPADRGWDLAVLRGADPDGSGGSATAEGGFLYDAAEFDAEFFGISPREALATDPQQRLALELSWELLERAGIGPASARETATGVFIGATAMDYGPRLHEATAELEGHLLTGGAASVISGRVAYALGLQGPAVTVDTACSSSLVAIHLAAQALRNGDCDLALAGGVTVMATPGMFTGFSRQRGLAPDGRCKPFAAAADGTGWGEGAGLILLERLTDAQRNNHHILALIRGSAINQDGASNGLTAPNGPSQQRVIHQALTNAHLTPADIDAVEAHGTGTTLGDPIEAQALLNTYGQHHPTLQPLYLGSIKSNIGHTQAAAGIAGTIKMIKAMQHGQLPPTLHID</sequence>
<dbReference type="InterPro" id="IPR016035">
    <property type="entry name" value="Acyl_Trfase/lysoPLipase"/>
</dbReference>
<evidence type="ECO:0000256" key="6">
    <source>
        <dbReference type="ARBA" id="ARBA00023315"/>
    </source>
</evidence>
<dbReference type="EMBL" id="SRID01000213">
    <property type="protein sequence ID" value="TGB02055.1"/>
    <property type="molecule type" value="Genomic_DNA"/>
</dbReference>
<dbReference type="SMART" id="SM00823">
    <property type="entry name" value="PKS_PP"/>
    <property type="match status" value="1"/>
</dbReference>
<dbReference type="PROSITE" id="PS52004">
    <property type="entry name" value="KS3_2"/>
    <property type="match status" value="2"/>
</dbReference>
<proteinExistence type="predicted"/>
<keyword evidence="5" id="KW-0511">Multifunctional enzyme</keyword>
<dbReference type="InterPro" id="IPR016039">
    <property type="entry name" value="Thiolase-like"/>
</dbReference>
<dbReference type="InterPro" id="IPR006162">
    <property type="entry name" value="Ppantetheine_attach_site"/>
</dbReference>
<dbReference type="InterPro" id="IPR018201">
    <property type="entry name" value="Ketoacyl_synth_AS"/>
</dbReference>
<dbReference type="InterPro" id="IPR014030">
    <property type="entry name" value="Ketoacyl_synth_N"/>
</dbReference>
<evidence type="ECO:0000259" key="9">
    <source>
        <dbReference type="PROSITE" id="PS52004"/>
    </source>
</evidence>
<feature type="non-terminal residue" evidence="10">
    <location>
        <position position="1402"/>
    </location>
</feature>
<keyword evidence="4" id="KW-0045">Antibiotic biosynthesis</keyword>
<keyword evidence="6 10" id="KW-0012">Acyltransferase</keyword>
<dbReference type="Pfam" id="PF02801">
    <property type="entry name" value="Ketoacyl-synt_C"/>
    <property type="match status" value="2"/>
</dbReference>
<evidence type="ECO:0000256" key="2">
    <source>
        <dbReference type="ARBA" id="ARBA00022553"/>
    </source>
</evidence>
<keyword evidence="2" id="KW-0597">Phosphoprotein</keyword>
<organism evidence="10 11">
    <name type="scientific">Streptomyces palmae</name>
    <dbReference type="NCBI Taxonomy" id="1701085"/>
    <lineage>
        <taxon>Bacteria</taxon>
        <taxon>Bacillati</taxon>
        <taxon>Actinomycetota</taxon>
        <taxon>Actinomycetes</taxon>
        <taxon>Kitasatosporales</taxon>
        <taxon>Streptomycetaceae</taxon>
        <taxon>Streptomyces</taxon>
    </lineage>
</organism>
<dbReference type="InterPro" id="IPR050091">
    <property type="entry name" value="PKS_NRPS_Biosynth_Enz"/>
</dbReference>
<feature type="domain" description="Ketosynthase family 3 (KS3)" evidence="9">
    <location>
        <begin position="1025"/>
        <end position="1402"/>
    </location>
</feature>
<dbReference type="InterPro" id="IPR020806">
    <property type="entry name" value="PKS_PP-bd"/>
</dbReference>
<dbReference type="CDD" id="cd00833">
    <property type="entry name" value="PKS"/>
    <property type="match status" value="2"/>
</dbReference>
<dbReference type="GO" id="GO:0031177">
    <property type="term" value="F:phosphopantetheine binding"/>
    <property type="evidence" value="ECO:0007669"/>
    <property type="project" value="InterPro"/>
</dbReference>